<evidence type="ECO:0000313" key="3">
    <source>
        <dbReference type="Proteomes" id="UP000198510"/>
    </source>
</evidence>
<proteinExistence type="predicted"/>
<dbReference type="OrthoDB" id="9814988at2"/>
<keyword evidence="1" id="KW-1133">Transmembrane helix</keyword>
<keyword evidence="3" id="KW-1185">Reference proteome</keyword>
<evidence type="ECO:0000256" key="1">
    <source>
        <dbReference type="SAM" id="Phobius"/>
    </source>
</evidence>
<feature type="transmembrane region" description="Helical" evidence="1">
    <location>
        <begin position="34"/>
        <end position="52"/>
    </location>
</feature>
<dbReference type="EMBL" id="FNFO01000006">
    <property type="protein sequence ID" value="SDL50287.1"/>
    <property type="molecule type" value="Genomic_DNA"/>
</dbReference>
<dbReference type="RefSeq" id="WP_089683935.1">
    <property type="nucleotide sequence ID" value="NZ_FNFO01000006.1"/>
</dbReference>
<dbReference type="AlphaFoldDB" id="A0A1G9KL97"/>
<sequence>MKWILILVSMVGLLLTIVPSILVASGAMTLEQNRLYMAIGTALWFLTCPFWMSAQKNEELKETPQI</sequence>
<dbReference type="STRING" id="1075417.SAMN05421823_106191"/>
<keyword evidence="1" id="KW-0472">Membrane</keyword>
<organism evidence="2 3">
    <name type="scientific">Catalinimonas alkaloidigena</name>
    <dbReference type="NCBI Taxonomy" id="1075417"/>
    <lineage>
        <taxon>Bacteria</taxon>
        <taxon>Pseudomonadati</taxon>
        <taxon>Bacteroidota</taxon>
        <taxon>Cytophagia</taxon>
        <taxon>Cytophagales</taxon>
        <taxon>Catalimonadaceae</taxon>
        <taxon>Catalinimonas</taxon>
    </lineage>
</organism>
<protein>
    <submittedName>
        <fullName evidence="2">Uncharacterized protein</fullName>
    </submittedName>
</protein>
<evidence type="ECO:0000313" key="2">
    <source>
        <dbReference type="EMBL" id="SDL50287.1"/>
    </source>
</evidence>
<accession>A0A1G9KL97</accession>
<keyword evidence="1" id="KW-0812">Transmembrane</keyword>
<reference evidence="2 3" key="1">
    <citation type="submission" date="2016-10" db="EMBL/GenBank/DDBJ databases">
        <authorList>
            <person name="de Groot N.N."/>
        </authorList>
    </citation>
    <scope>NUCLEOTIDE SEQUENCE [LARGE SCALE GENOMIC DNA]</scope>
    <source>
        <strain evidence="2 3">DSM 25186</strain>
    </source>
</reference>
<name>A0A1G9KL97_9BACT</name>
<dbReference type="Proteomes" id="UP000198510">
    <property type="component" value="Unassembled WGS sequence"/>
</dbReference>
<gene>
    <name evidence="2" type="ORF">SAMN05421823_106191</name>
</gene>